<gene>
    <name evidence="5" type="ORF">JPM2_1360</name>
</gene>
<dbReference type="GO" id="GO:0043590">
    <property type="term" value="C:bacterial nucleoid"/>
    <property type="evidence" value="ECO:0007669"/>
    <property type="project" value="TreeGrafter"/>
</dbReference>
<reference evidence="5 6" key="1">
    <citation type="submission" date="2020-01" db="EMBL/GenBank/DDBJ databases">
        <title>Complete genome sequence of Mycoplasma felis strain Myco-2.</title>
        <authorList>
            <person name="Kinoshita Y."/>
            <person name="Niwa H."/>
            <person name="Uchida-Fujii E."/>
            <person name="Nukada T."/>
        </authorList>
    </citation>
    <scope>NUCLEOTIDE SEQUENCE [LARGE SCALE GENOMIC DNA]</scope>
    <source>
        <strain evidence="5 6">Myco-2</strain>
    </source>
</reference>
<dbReference type="AlphaFoldDB" id="A0A809SI56"/>
<keyword evidence="2" id="KW-0233">DNA recombination</keyword>
<dbReference type="KEGG" id="mfel:JPM2_1360"/>
<evidence type="ECO:0000259" key="4">
    <source>
        <dbReference type="Pfam" id="PF11967"/>
    </source>
</evidence>
<dbReference type="InterPro" id="IPR003717">
    <property type="entry name" value="RecO"/>
</dbReference>
<dbReference type="GO" id="GO:0006302">
    <property type="term" value="P:double-strand break repair"/>
    <property type="evidence" value="ECO:0007669"/>
    <property type="project" value="TreeGrafter"/>
</dbReference>
<accession>A0A809SI56</accession>
<evidence type="ECO:0000256" key="2">
    <source>
        <dbReference type="ARBA" id="ARBA00023172"/>
    </source>
</evidence>
<evidence type="ECO:0000313" key="5">
    <source>
        <dbReference type="EMBL" id="BBU47443.1"/>
    </source>
</evidence>
<dbReference type="SUPFAM" id="SSF50249">
    <property type="entry name" value="Nucleic acid-binding proteins"/>
    <property type="match status" value="1"/>
</dbReference>
<dbReference type="EMBL" id="AP022325">
    <property type="protein sequence ID" value="BBU47443.1"/>
    <property type="molecule type" value="Genomic_DNA"/>
</dbReference>
<dbReference type="GO" id="GO:0006310">
    <property type="term" value="P:DNA recombination"/>
    <property type="evidence" value="ECO:0007669"/>
    <property type="project" value="UniProtKB-KW"/>
</dbReference>
<dbReference type="InterPro" id="IPR012340">
    <property type="entry name" value="NA-bd_OB-fold"/>
</dbReference>
<dbReference type="RefSeq" id="WP_161552963.1">
    <property type="nucleotide sequence ID" value="NZ_AP022325.1"/>
</dbReference>
<evidence type="ECO:0000256" key="3">
    <source>
        <dbReference type="ARBA" id="ARBA00023204"/>
    </source>
</evidence>
<dbReference type="Pfam" id="PF02565">
    <property type="entry name" value="RecO_C"/>
    <property type="match status" value="1"/>
</dbReference>
<proteinExistence type="predicted"/>
<dbReference type="PANTHER" id="PTHR33991">
    <property type="entry name" value="DNA REPAIR PROTEIN RECO"/>
    <property type="match status" value="1"/>
</dbReference>
<keyword evidence="3" id="KW-0234">DNA repair</keyword>
<evidence type="ECO:0000313" key="6">
    <source>
        <dbReference type="Proteomes" id="UP000464317"/>
    </source>
</evidence>
<dbReference type="Proteomes" id="UP000464317">
    <property type="component" value="Chromosome"/>
</dbReference>
<keyword evidence="6" id="KW-1185">Reference proteome</keyword>
<feature type="domain" description="DNA replication/recombination mediator RecO N-terminal" evidence="4">
    <location>
        <begin position="5"/>
        <end position="76"/>
    </location>
</feature>
<name>A0A809SI56_9BACT</name>
<protein>
    <recommendedName>
        <fullName evidence="4">DNA replication/recombination mediator RecO N-terminal domain-containing protein</fullName>
    </recommendedName>
</protein>
<dbReference type="Pfam" id="PF11967">
    <property type="entry name" value="RecO_N"/>
    <property type="match status" value="1"/>
</dbReference>
<dbReference type="SUPFAM" id="SSF57863">
    <property type="entry name" value="ArfGap/RecO-like zinc finger"/>
    <property type="match status" value="1"/>
</dbReference>
<dbReference type="PANTHER" id="PTHR33991:SF1">
    <property type="entry name" value="DNA REPAIR PROTEIN RECO"/>
    <property type="match status" value="1"/>
</dbReference>
<dbReference type="InterPro" id="IPR037278">
    <property type="entry name" value="ARFGAP/RecO"/>
</dbReference>
<sequence length="222" mass="25848">MVSLINGIVLEIHQTGENDFLVSFFTSNGLLTLYTQGLNKQTSKNRNNLQIGSIVEIEYFKARLKDKIGRMKKASLLVNISLIDIKINLFVSDIVKLFKNINQKNHLYNEYLTHIKKINQDNVDLFLAYFYAQATTYFGVQPSFNKCRTCFSNKNLVDFSIIEGGFICSKHSNIIYKSNDELILFWSLYFNIDKLLMNGYFNQIHTWINELKYLIKNAGYYV</sequence>
<evidence type="ECO:0000256" key="1">
    <source>
        <dbReference type="ARBA" id="ARBA00022763"/>
    </source>
</evidence>
<organism evidence="5 6">
    <name type="scientific">Mycoplasmopsis felis</name>
    <dbReference type="NCBI Taxonomy" id="33923"/>
    <lineage>
        <taxon>Bacteria</taxon>
        <taxon>Bacillati</taxon>
        <taxon>Mycoplasmatota</taxon>
        <taxon>Mycoplasmoidales</taxon>
        <taxon>Metamycoplasmataceae</taxon>
        <taxon>Mycoplasmopsis</taxon>
    </lineage>
</organism>
<keyword evidence="1" id="KW-0227">DNA damage</keyword>
<dbReference type="InterPro" id="IPR022572">
    <property type="entry name" value="DNA_rep/recomb_RecO_N"/>
</dbReference>
<dbReference type="Gene3D" id="2.40.50.140">
    <property type="entry name" value="Nucleic acid-binding proteins"/>
    <property type="match status" value="1"/>
</dbReference>
<dbReference type="NCBIfam" id="TIGR00613">
    <property type="entry name" value="reco"/>
    <property type="match status" value="1"/>
</dbReference>